<dbReference type="Gene3D" id="1.10.10.10">
    <property type="entry name" value="Winged helix-like DNA-binding domain superfamily/Winged helix DNA-binding domain"/>
    <property type="match status" value="1"/>
</dbReference>
<accession>A0A7C9H3B5</accession>
<feature type="domain" description="OmpR/PhoB-type" evidence="2">
    <location>
        <begin position="24"/>
        <end position="61"/>
    </location>
</feature>
<dbReference type="SUPFAM" id="SSF46894">
    <property type="entry name" value="C-terminal effector domain of the bipartite response regulators"/>
    <property type="match status" value="1"/>
</dbReference>
<dbReference type="InterPro" id="IPR036388">
    <property type="entry name" value="WH-like_DNA-bd_sf"/>
</dbReference>
<dbReference type="GO" id="GO:0003677">
    <property type="term" value="F:DNA binding"/>
    <property type="evidence" value="ECO:0007669"/>
    <property type="project" value="UniProtKB-KW"/>
</dbReference>
<gene>
    <name evidence="3" type="ORF">GKE48_06880</name>
</gene>
<dbReference type="RefSeq" id="WP_154300729.1">
    <property type="nucleotide sequence ID" value="NZ_WKRD01000004.1"/>
</dbReference>
<dbReference type="GO" id="GO:0000160">
    <property type="term" value="P:phosphorelay signal transduction system"/>
    <property type="evidence" value="ECO:0007669"/>
    <property type="project" value="InterPro"/>
</dbReference>
<evidence type="ECO:0000259" key="2">
    <source>
        <dbReference type="Pfam" id="PF00486"/>
    </source>
</evidence>
<name>A0A7C9H3B5_9FIRM</name>
<dbReference type="InterPro" id="IPR016032">
    <property type="entry name" value="Sig_transdc_resp-reg_C-effctor"/>
</dbReference>
<dbReference type="InterPro" id="IPR011006">
    <property type="entry name" value="CheY-like_superfamily"/>
</dbReference>
<reference evidence="3 4" key="1">
    <citation type="journal article" date="2019" name="Nat. Med.">
        <title>A library of human gut bacterial isolates paired with longitudinal multiomics data enables mechanistic microbiome research.</title>
        <authorList>
            <person name="Poyet M."/>
            <person name="Groussin M."/>
            <person name="Gibbons S.M."/>
            <person name="Avila-Pacheco J."/>
            <person name="Jiang X."/>
            <person name="Kearney S.M."/>
            <person name="Perrotta A.R."/>
            <person name="Berdy B."/>
            <person name="Zhao S."/>
            <person name="Lieberman T.D."/>
            <person name="Swanson P.K."/>
            <person name="Smith M."/>
            <person name="Roesemann S."/>
            <person name="Alexander J.E."/>
            <person name="Rich S.A."/>
            <person name="Livny J."/>
            <person name="Vlamakis H."/>
            <person name="Clish C."/>
            <person name="Bullock K."/>
            <person name="Deik A."/>
            <person name="Scott J."/>
            <person name="Pierce K.A."/>
            <person name="Xavier R.J."/>
            <person name="Alm E.J."/>
        </authorList>
    </citation>
    <scope>NUCLEOTIDE SEQUENCE [LARGE SCALE GENOMIC DNA]</scope>
    <source>
        <strain evidence="3 4">BIOML-A1</strain>
    </source>
</reference>
<dbReference type="SUPFAM" id="SSF52172">
    <property type="entry name" value="CheY-like"/>
    <property type="match status" value="1"/>
</dbReference>
<dbReference type="GO" id="GO:0006355">
    <property type="term" value="P:regulation of DNA-templated transcription"/>
    <property type="evidence" value="ECO:0007669"/>
    <property type="project" value="InterPro"/>
</dbReference>
<dbReference type="InterPro" id="IPR001867">
    <property type="entry name" value="OmpR/PhoB-type_DNA-bd"/>
</dbReference>
<dbReference type="Proteomes" id="UP000481964">
    <property type="component" value="Unassembled WGS sequence"/>
</dbReference>
<keyword evidence="1" id="KW-0238">DNA-binding</keyword>
<evidence type="ECO:0000313" key="4">
    <source>
        <dbReference type="Proteomes" id="UP000481964"/>
    </source>
</evidence>
<evidence type="ECO:0000256" key="1">
    <source>
        <dbReference type="ARBA" id="ARBA00023125"/>
    </source>
</evidence>
<dbReference type="EMBL" id="WKRD01000004">
    <property type="protein sequence ID" value="MSC57179.1"/>
    <property type="molecule type" value="Genomic_DNA"/>
</dbReference>
<evidence type="ECO:0000313" key="3">
    <source>
        <dbReference type="EMBL" id="MSC57179.1"/>
    </source>
</evidence>
<sequence>MYKILIVEDDRIIADNVCEQLLKWGYDVKIADDNMLTVNVTRLRKKLEQAGLIDYIKTKKVPEYRQI</sequence>
<organism evidence="3 4">
    <name type="scientific">Lachnospira eligens</name>
    <dbReference type="NCBI Taxonomy" id="39485"/>
    <lineage>
        <taxon>Bacteria</taxon>
        <taxon>Bacillati</taxon>
        <taxon>Bacillota</taxon>
        <taxon>Clostridia</taxon>
        <taxon>Lachnospirales</taxon>
        <taxon>Lachnospiraceae</taxon>
        <taxon>Lachnospira</taxon>
    </lineage>
</organism>
<dbReference type="AlphaFoldDB" id="A0A7C9H3B5"/>
<dbReference type="Pfam" id="PF00486">
    <property type="entry name" value="Trans_reg_C"/>
    <property type="match status" value="1"/>
</dbReference>
<proteinExistence type="predicted"/>
<protein>
    <recommendedName>
        <fullName evidence="2">OmpR/PhoB-type domain-containing protein</fullName>
    </recommendedName>
</protein>
<comment type="caution">
    <text evidence="3">The sequence shown here is derived from an EMBL/GenBank/DDBJ whole genome shotgun (WGS) entry which is preliminary data.</text>
</comment>